<keyword evidence="13 16" id="KW-0238">DNA-binding</keyword>
<evidence type="ECO:0000256" key="9">
    <source>
        <dbReference type="ARBA" id="ARBA00022723"/>
    </source>
</evidence>
<evidence type="ECO:0000256" key="15">
    <source>
        <dbReference type="ARBA" id="ARBA00049244"/>
    </source>
</evidence>
<dbReference type="InterPro" id="IPR053848">
    <property type="entry name" value="IMS_HHH_1"/>
</dbReference>
<dbReference type="Gene3D" id="3.40.1170.60">
    <property type="match status" value="1"/>
</dbReference>
<dbReference type="NCBIfam" id="NF002677">
    <property type="entry name" value="PRK02406.1"/>
    <property type="match status" value="1"/>
</dbReference>
<protein>
    <recommendedName>
        <fullName evidence="16">DNA polymerase IV</fullName>
        <shortName evidence="16">Pol IV</shortName>
        <ecNumber evidence="16">2.7.7.7</ecNumber>
    </recommendedName>
</protein>
<dbReference type="Proteomes" id="UP000033423">
    <property type="component" value="Unassembled WGS sequence"/>
</dbReference>
<keyword evidence="6 16" id="KW-0808">Transferase</keyword>
<keyword evidence="5 16" id="KW-0963">Cytoplasm</keyword>
<evidence type="ECO:0000256" key="7">
    <source>
        <dbReference type="ARBA" id="ARBA00022695"/>
    </source>
</evidence>
<name>A0A0F3GRW0_9BACT</name>
<evidence type="ECO:0000256" key="10">
    <source>
        <dbReference type="ARBA" id="ARBA00022763"/>
    </source>
</evidence>
<dbReference type="FunFam" id="3.40.1170.60:FF:000001">
    <property type="entry name" value="DNA polymerase IV"/>
    <property type="match status" value="1"/>
</dbReference>
<keyword evidence="9 16" id="KW-0479">Metal-binding</keyword>
<dbReference type="SUPFAM" id="SSF100879">
    <property type="entry name" value="Lesion bypass DNA polymerase (Y-family), little finger domain"/>
    <property type="match status" value="1"/>
</dbReference>
<evidence type="ECO:0000259" key="17">
    <source>
        <dbReference type="PROSITE" id="PS50173"/>
    </source>
</evidence>
<dbReference type="PANTHER" id="PTHR11076:SF33">
    <property type="entry name" value="DNA POLYMERASE KAPPA"/>
    <property type="match status" value="1"/>
</dbReference>
<comment type="cofactor">
    <cofactor evidence="16">
        <name>Mg(2+)</name>
        <dbReference type="ChEBI" id="CHEBI:18420"/>
    </cofactor>
    <text evidence="16">Binds 2 magnesium ions per subunit.</text>
</comment>
<evidence type="ECO:0000256" key="6">
    <source>
        <dbReference type="ARBA" id="ARBA00022679"/>
    </source>
</evidence>
<keyword evidence="4 16" id="KW-0515">Mutator protein</keyword>
<dbReference type="GO" id="GO:0003684">
    <property type="term" value="F:damaged DNA binding"/>
    <property type="evidence" value="ECO:0007669"/>
    <property type="project" value="InterPro"/>
</dbReference>
<dbReference type="GO" id="GO:0006281">
    <property type="term" value="P:DNA repair"/>
    <property type="evidence" value="ECO:0007669"/>
    <property type="project" value="UniProtKB-UniRule"/>
</dbReference>
<dbReference type="PATRIC" id="fig|29290.4.peg.4113"/>
<evidence type="ECO:0000256" key="14">
    <source>
        <dbReference type="ARBA" id="ARBA00023204"/>
    </source>
</evidence>
<comment type="caution">
    <text evidence="18">The sequence shown here is derived from an EMBL/GenBank/DDBJ whole genome shotgun (WGS) entry which is preliminary data.</text>
</comment>
<dbReference type="InterPro" id="IPR043502">
    <property type="entry name" value="DNA/RNA_pol_sf"/>
</dbReference>
<dbReference type="Gene3D" id="3.30.1490.100">
    <property type="entry name" value="DNA polymerase, Y-family, little finger domain"/>
    <property type="match status" value="1"/>
</dbReference>
<dbReference type="Pfam" id="PF21999">
    <property type="entry name" value="IMS_HHH_1"/>
    <property type="match status" value="1"/>
</dbReference>
<dbReference type="Pfam" id="PF11799">
    <property type="entry name" value="IMS_C"/>
    <property type="match status" value="1"/>
</dbReference>
<dbReference type="CDD" id="cd03586">
    <property type="entry name" value="PolY_Pol_IV_kappa"/>
    <property type="match status" value="1"/>
</dbReference>
<dbReference type="InterPro" id="IPR050116">
    <property type="entry name" value="DNA_polymerase-Y"/>
</dbReference>
<dbReference type="FunFam" id="3.30.1490.100:FF:000004">
    <property type="entry name" value="DNA polymerase IV"/>
    <property type="match status" value="1"/>
</dbReference>
<dbReference type="AlphaFoldDB" id="A0A0F3GRW0"/>
<proteinExistence type="inferred from homology"/>
<evidence type="ECO:0000313" key="18">
    <source>
        <dbReference type="EMBL" id="KJU84689.1"/>
    </source>
</evidence>
<dbReference type="InterPro" id="IPR017961">
    <property type="entry name" value="DNA_pol_Y-fam_little_finger"/>
</dbReference>
<evidence type="ECO:0000256" key="13">
    <source>
        <dbReference type="ARBA" id="ARBA00023125"/>
    </source>
</evidence>
<dbReference type="PANTHER" id="PTHR11076">
    <property type="entry name" value="DNA REPAIR POLYMERASE UMUC / TRANSFERASE FAMILY MEMBER"/>
    <property type="match status" value="1"/>
</dbReference>
<keyword evidence="10 16" id="KW-0227">DNA damage</keyword>
<keyword evidence="8 16" id="KW-0235">DNA replication</keyword>
<dbReference type="GO" id="GO:0000287">
    <property type="term" value="F:magnesium ion binding"/>
    <property type="evidence" value="ECO:0007669"/>
    <property type="project" value="UniProtKB-UniRule"/>
</dbReference>
<comment type="function">
    <text evidence="16">Poorly processive, error-prone DNA polymerase involved in untargeted mutagenesis. Copies undamaged DNA at stalled replication forks, which arise in vivo from mismatched or misaligned primer ends. These misaligned primers can be extended by PolIV. Exhibits no 3'-5' exonuclease (proofreading) activity. May be involved in translesional synthesis, in conjunction with the beta clamp from PolIII.</text>
</comment>
<dbReference type="InterPro" id="IPR036775">
    <property type="entry name" value="DNA_pol_Y-fam_lit_finger_sf"/>
</dbReference>
<reference evidence="18 19" key="1">
    <citation type="submission" date="2015-02" db="EMBL/GenBank/DDBJ databases">
        <title>Single-cell genomics of uncultivated deep-branching MTB reveals a conserved set of magnetosome genes.</title>
        <authorList>
            <person name="Kolinko S."/>
            <person name="Richter M."/>
            <person name="Glockner F.O."/>
            <person name="Brachmann A."/>
            <person name="Schuler D."/>
        </authorList>
    </citation>
    <scope>NUCLEOTIDE SEQUENCE [LARGE SCALE GENOMIC DNA]</scope>
    <source>
        <strain evidence="18">TM-1</strain>
    </source>
</reference>
<feature type="active site" evidence="16">
    <location>
        <position position="106"/>
    </location>
</feature>
<organism evidence="18 19">
    <name type="scientific">Candidatus Magnetobacterium bavaricum</name>
    <dbReference type="NCBI Taxonomy" id="29290"/>
    <lineage>
        <taxon>Bacteria</taxon>
        <taxon>Pseudomonadati</taxon>
        <taxon>Nitrospirota</taxon>
        <taxon>Thermodesulfovibrionia</taxon>
        <taxon>Thermodesulfovibrionales</taxon>
        <taxon>Candidatus Magnetobacteriaceae</taxon>
        <taxon>Candidatus Magnetobacterium</taxon>
    </lineage>
</organism>
<dbReference type="InterPro" id="IPR001126">
    <property type="entry name" value="UmuC"/>
</dbReference>
<evidence type="ECO:0000256" key="12">
    <source>
        <dbReference type="ARBA" id="ARBA00022932"/>
    </source>
</evidence>
<keyword evidence="11 16" id="KW-0460">Magnesium</keyword>
<dbReference type="InterPro" id="IPR043128">
    <property type="entry name" value="Rev_trsase/Diguanyl_cyclase"/>
</dbReference>
<dbReference type="GO" id="GO:0042276">
    <property type="term" value="P:error-prone translesion synthesis"/>
    <property type="evidence" value="ECO:0007669"/>
    <property type="project" value="TreeGrafter"/>
</dbReference>
<evidence type="ECO:0000313" key="19">
    <source>
        <dbReference type="Proteomes" id="UP000033423"/>
    </source>
</evidence>
<dbReference type="EC" id="2.7.7.7" evidence="16"/>
<sequence length="358" mass="40525">MEIRKIVHIDMDAFYASIEQRDNPDLRGKPVIVGSLPDKRGVVATCSYEARGYGIHSAMPSKTAYNLCPTAIFVKPRLDVYEAVSLEIRDIFYEYTDIVEPLSFDEAFLDVTENKKGISSATQIAKEIKEKIYKTTMLTASAGVSFNKSLAKIASDLIKPNGLTVITPKVADIYIDTLPVGKFYGIGKVTEKKLHRRGIRTGRDLKRLSEAELVQMLGAMGVSLYKMLRCEDDRPVISDWERKSLGKEVTFEEDISDRGLMIDILTSLSTTVEQNLKELNLRGRTITLKVKYHDFHTITRSISTSYMVSDADVIMEYIKHLLKNTEAGTKKVRLLGVTVSNFHYKQDWKNEQLSLPFY</sequence>
<gene>
    <name evidence="16" type="primary">dinB</name>
    <name evidence="18" type="ORF">MBAV_003112</name>
</gene>
<feature type="site" description="Substrate discrimination" evidence="16">
    <location>
        <position position="15"/>
    </location>
</feature>
<dbReference type="GO" id="GO:0006261">
    <property type="term" value="P:DNA-templated DNA replication"/>
    <property type="evidence" value="ECO:0007669"/>
    <property type="project" value="UniProtKB-UniRule"/>
</dbReference>
<feature type="domain" description="UmuC" evidence="17">
    <location>
        <begin position="6"/>
        <end position="187"/>
    </location>
</feature>
<keyword evidence="14 16" id="KW-0234">DNA repair</keyword>
<dbReference type="SUPFAM" id="SSF56672">
    <property type="entry name" value="DNA/RNA polymerases"/>
    <property type="match status" value="1"/>
</dbReference>
<keyword evidence="12 16" id="KW-0239">DNA-directed DNA polymerase</keyword>
<comment type="catalytic activity">
    <reaction evidence="15 16">
        <text>DNA(n) + a 2'-deoxyribonucleoside 5'-triphosphate = DNA(n+1) + diphosphate</text>
        <dbReference type="Rhea" id="RHEA:22508"/>
        <dbReference type="Rhea" id="RHEA-COMP:17339"/>
        <dbReference type="Rhea" id="RHEA-COMP:17340"/>
        <dbReference type="ChEBI" id="CHEBI:33019"/>
        <dbReference type="ChEBI" id="CHEBI:61560"/>
        <dbReference type="ChEBI" id="CHEBI:173112"/>
        <dbReference type="EC" id="2.7.7.7"/>
    </reaction>
</comment>
<feature type="binding site" evidence="16">
    <location>
        <position position="105"/>
    </location>
    <ligand>
        <name>Mg(2+)</name>
        <dbReference type="ChEBI" id="CHEBI:18420"/>
    </ligand>
</feature>
<dbReference type="GO" id="GO:0009432">
    <property type="term" value="P:SOS response"/>
    <property type="evidence" value="ECO:0007669"/>
    <property type="project" value="TreeGrafter"/>
</dbReference>
<comment type="subunit">
    <text evidence="3 16">Monomer.</text>
</comment>
<evidence type="ECO:0000256" key="3">
    <source>
        <dbReference type="ARBA" id="ARBA00011245"/>
    </source>
</evidence>
<accession>A0A0F3GRW0</accession>
<dbReference type="GO" id="GO:0005829">
    <property type="term" value="C:cytosol"/>
    <property type="evidence" value="ECO:0007669"/>
    <property type="project" value="TreeGrafter"/>
</dbReference>
<dbReference type="NCBIfam" id="NF010731">
    <property type="entry name" value="PRK14133.1"/>
    <property type="match status" value="1"/>
</dbReference>
<evidence type="ECO:0000256" key="8">
    <source>
        <dbReference type="ARBA" id="ARBA00022705"/>
    </source>
</evidence>
<evidence type="ECO:0000256" key="1">
    <source>
        <dbReference type="ARBA" id="ARBA00004496"/>
    </source>
</evidence>
<evidence type="ECO:0000256" key="16">
    <source>
        <dbReference type="HAMAP-Rule" id="MF_01113"/>
    </source>
</evidence>
<comment type="subcellular location">
    <subcellularLocation>
        <location evidence="1 16">Cytoplasm</location>
    </subcellularLocation>
</comment>
<keyword evidence="7 16" id="KW-0548">Nucleotidyltransferase</keyword>
<dbReference type="EMBL" id="LACI01001335">
    <property type="protein sequence ID" value="KJU84689.1"/>
    <property type="molecule type" value="Genomic_DNA"/>
</dbReference>
<dbReference type="PROSITE" id="PS50173">
    <property type="entry name" value="UMUC"/>
    <property type="match status" value="1"/>
</dbReference>
<evidence type="ECO:0000256" key="11">
    <source>
        <dbReference type="ARBA" id="ARBA00022842"/>
    </source>
</evidence>
<dbReference type="Gene3D" id="3.30.70.270">
    <property type="match status" value="1"/>
</dbReference>
<evidence type="ECO:0000256" key="4">
    <source>
        <dbReference type="ARBA" id="ARBA00022457"/>
    </source>
</evidence>
<dbReference type="GO" id="GO:0003887">
    <property type="term" value="F:DNA-directed DNA polymerase activity"/>
    <property type="evidence" value="ECO:0007669"/>
    <property type="project" value="UniProtKB-UniRule"/>
</dbReference>
<dbReference type="Gene3D" id="1.10.150.20">
    <property type="entry name" value="5' to 3' exonuclease, C-terminal subdomain"/>
    <property type="match status" value="1"/>
</dbReference>
<evidence type="ECO:0000256" key="5">
    <source>
        <dbReference type="ARBA" id="ARBA00022490"/>
    </source>
</evidence>
<evidence type="ECO:0000256" key="2">
    <source>
        <dbReference type="ARBA" id="ARBA00010945"/>
    </source>
</evidence>
<feature type="binding site" evidence="16">
    <location>
        <position position="10"/>
    </location>
    <ligand>
        <name>Mg(2+)</name>
        <dbReference type="ChEBI" id="CHEBI:18420"/>
    </ligand>
</feature>
<dbReference type="HAMAP" id="MF_01113">
    <property type="entry name" value="DNApol_IV"/>
    <property type="match status" value="1"/>
</dbReference>
<keyword evidence="19" id="KW-1185">Reference proteome</keyword>
<dbReference type="Pfam" id="PF00817">
    <property type="entry name" value="IMS"/>
    <property type="match status" value="1"/>
</dbReference>
<dbReference type="InterPro" id="IPR022880">
    <property type="entry name" value="DNApol_IV"/>
</dbReference>
<comment type="similarity">
    <text evidence="2 16">Belongs to the DNA polymerase type-Y family.</text>
</comment>